<evidence type="ECO:0000259" key="2">
    <source>
        <dbReference type="Pfam" id="PF09346"/>
    </source>
</evidence>
<dbReference type="PATRIC" id="fig|1303518.3.peg.1286"/>
<dbReference type="OrthoDB" id="6196966at2"/>
<dbReference type="RefSeq" id="WP_016482621.1">
    <property type="nucleotide sequence ID" value="NC_021487.1"/>
</dbReference>
<dbReference type="InterPro" id="IPR037883">
    <property type="entry name" value="Knr4/Smi1-like_sf"/>
</dbReference>
<dbReference type="SUPFAM" id="SSF48452">
    <property type="entry name" value="TPR-like"/>
    <property type="match status" value="1"/>
</dbReference>
<organism evidence="3 4">
    <name type="scientific">Chthonomonas calidirosea (strain DSM 23976 / ICMP 18418 / T49)</name>
    <dbReference type="NCBI Taxonomy" id="1303518"/>
    <lineage>
        <taxon>Bacteria</taxon>
        <taxon>Bacillati</taxon>
        <taxon>Armatimonadota</taxon>
        <taxon>Chthonomonadia</taxon>
        <taxon>Chthonomonadales</taxon>
        <taxon>Chthonomonadaceae</taxon>
        <taxon>Chthonomonas</taxon>
    </lineage>
</organism>
<dbReference type="Pfam" id="PF09346">
    <property type="entry name" value="SMI1_KNR4"/>
    <property type="match status" value="1"/>
</dbReference>
<dbReference type="Gene3D" id="1.25.40.10">
    <property type="entry name" value="Tetratricopeptide repeat domain"/>
    <property type="match status" value="1"/>
</dbReference>
<reference evidence="4" key="1">
    <citation type="submission" date="2013-03" db="EMBL/GenBank/DDBJ databases">
        <title>Genome sequence of Chthonomonas calidirosea, the first sequenced genome from the Armatimonadetes phylum (formally candidate division OP10).</title>
        <authorList>
            <person name="Lee K.C.Y."/>
            <person name="Morgan X.C."/>
            <person name="Dunfield P.F."/>
            <person name="Tamas I."/>
            <person name="Houghton K.M."/>
            <person name="Vyssotski M."/>
            <person name="Ryan J.L.J."/>
            <person name="Lagutin K."/>
            <person name="McDonald I.R."/>
            <person name="Stott M.B."/>
        </authorList>
    </citation>
    <scope>NUCLEOTIDE SEQUENCE [LARGE SCALE GENOMIC DNA]</scope>
    <source>
        <strain evidence="4">DSM 23976 / ICMP 18418 / T49</strain>
    </source>
</reference>
<dbReference type="eggNOG" id="COG3118">
    <property type="taxonomic scope" value="Bacteria"/>
</dbReference>
<dbReference type="HOGENOM" id="CLU_743350_0_0_0"/>
<evidence type="ECO:0000313" key="3">
    <source>
        <dbReference type="EMBL" id="CCW35080.1"/>
    </source>
</evidence>
<dbReference type="KEGG" id="ccz:CCALI_01262"/>
<dbReference type="Gene3D" id="3.40.1580.10">
    <property type="entry name" value="SMI1/KNR4-like"/>
    <property type="match status" value="1"/>
</dbReference>
<accession>S0ETY8</accession>
<proteinExistence type="predicted"/>
<feature type="repeat" description="TPR" evidence="1">
    <location>
        <begin position="300"/>
        <end position="333"/>
    </location>
</feature>
<keyword evidence="1" id="KW-0802">TPR repeat</keyword>
<protein>
    <recommendedName>
        <fullName evidence="2">Knr4/Smi1-like domain-containing protein</fullName>
    </recommendedName>
</protein>
<dbReference type="PROSITE" id="PS50005">
    <property type="entry name" value="TPR"/>
    <property type="match status" value="1"/>
</dbReference>
<name>S0ETY8_CHTCT</name>
<dbReference type="InterPro" id="IPR018958">
    <property type="entry name" value="Knr4/Smi1-like_dom"/>
</dbReference>
<dbReference type="InterPro" id="IPR019734">
    <property type="entry name" value="TPR_rpt"/>
</dbReference>
<dbReference type="EMBL" id="HF951689">
    <property type="protein sequence ID" value="CCW35080.1"/>
    <property type="molecule type" value="Genomic_DNA"/>
</dbReference>
<dbReference type="Proteomes" id="UP000014227">
    <property type="component" value="Chromosome I"/>
</dbReference>
<keyword evidence="4" id="KW-1185">Reference proteome</keyword>
<feature type="domain" description="Knr4/Smi1-like" evidence="2">
    <location>
        <begin position="11"/>
        <end position="119"/>
    </location>
</feature>
<dbReference type="AlphaFoldDB" id="S0ETY8"/>
<sequence>MSRREERRQAATDAALRALERFWQLRLPELFRTLYRQQEQPFLGHCEFFTLDAILAGTGREYGMLPQLLPFGRAVDEGGLYAFYAPRQKTEVDKWPVLYWDEDEMFLRPVASDFGAFLRHCALVGRYELEEQWAEMEFCDPEQYHLLAHLGLTHYKDVPCPRNETELHLAIVESDPQAALSLCHLGCRRRASNDDERALDYFHRAAEAAPWFGDPCYLMADVYRERGNLARATEEWWAVLNHLIPLCTRTWEWDLGADHPEADIYEVAADALVQFSRYADARFRSDPLWHVAVFDDPYDPKAREVLGNTYLAQGNFEAAEREFLNALTLAVGEESDQPDRLYDSLIILYERTGRAREASLARYDRTLPPPNT</sequence>
<evidence type="ECO:0000313" key="4">
    <source>
        <dbReference type="Proteomes" id="UP000014227"/>
    </source>
</evidence>
<dbReference type="InterPro" id="IPR011990">
    <property type="entry name" value="TPR-like_helical_dom_sf"/>
</dbReference>
<dbReference type="InParanoid" id="S0ETY8"/>
<gene>
    <name evidence="3" type="ORF">CCALI_01262</name>
</gene>
<dbReference type="SUPFAM" id="SSF160631">
    <property type="entry name" value="SMI1/KNR4-like"/>
    <property type="match status" value="1"/>
</dbReference>
<evidence type="ECO:0000256" key="1">
    <source>
        <dbReference type="PROSITE-ProRule" id="PRU00339"/>
    </source>
</evidence>